<dbReference type="Proteomes" id="UP000800094">
    <property type="component" value="Unassembled WGS sequence"/>
</dbReference>
<proteinExistence type="predicted"/>
<feature type="compositionally biased region" description="Low complexity" evidence="1">
    <location>
        <begin position="107"/>
        <end position="116"/>
    </location>
</feature>
<evidence type="ECO:0000313" key="2">
    <source>
        <dbReference type="EMBL" id="KAF2245055.1"/>
    </source>
</evidence>
<keyword evidence="3" id="KW-1185">Reference proteome</keyword>
<sequence length="158" mass="17232">MQFCLNYDSVSYEHVHVIQTCEPIFKHTSCINPLVSTVAQRLPDGARARGPHAQAVWSLCGPSSQRALVQSPPKTCLCKTTRGPPSKLRLPRKLNLKSATISRSGRPHSSWPSSADRSPRSPSPKLLSINDGGFYTSCYLCTSGRNTLPGQTVSEPKV</sequence>
<feature type="region of interest" description="Disordered" evidence="1">
    <location>
        <begin position="82"/>
        <end position="126"/>
    </location>
</feature>
<reference evidence="2" key="1">
    <citation type="journal article" date="2020" name="Stud. Mycol.">
        <title>101 Dothideomycetes genomes: a test case for predicting lifestyles and emergence of pathogens.</title>
        <authorList>
            <person name="Haridas S."/>
            <person name="Albert R."/>
            <person name="Binder M."/>
            <person name="Bloem J."/>
            <person name="Labutti K."/>
            <person name="Salamov A."/>
            <person name="Andreopoulos B."/>
            <person name="Baker S."/>
            <person name="Barry K."/>
            <person name="Bills G."/>
            <person name="Bluhm B."/>
            <person name="Cannon C."/>
            <person name="Castanera R."/>
            <person name="Culley D."/>
            <person name="Daum C."/>
            <person name="Ezra D."/>
            <person name="Gonzalez J."/>
            <person name="Henrissat B."/>
            <person name="Kuo A."/>
            <person name="Liang C."/>
            <person name="Lipzen A."/>
            <person name="Lutzoni F."/>
            <person name="Magnuson J."/>
            <person name="Mondo S."/>
            <person name="Nolan M."/>
            <person name="Ohm R."/>
            <person name="Pangilinan J."/>
            <person name="Park H.-J."/>
            <person name="Ramirez L."/>
            <person name="Alfaro M."/>
            <person name="Sun H."/>
            <person name="Tritt A."/>
            <person name="Yoshinaga Y."/>
            <person name="Zwiers L.-H."/>
            <person name="Turgeon B."/>
            <person name="Goodwin S."/>
            <person name="Spatafora J."/>
            <person name="Crous P."/>
            <person name="Grigoriev I."/>
        </authorList>
    </citation>
    <scope>NUCLEOTIDE SEQUENCE</scope>
    <source>
        <strain evidence="2">CBS 122368</strain>
    </source>
</reference>
<dbReference type="EMBL" id="ML987201">
    <property type="protein sequence ID" value="KAF2245055.1"/>
    <property type="molecule type" value="Genomic_DNA"/>
</dbReference>
<gene>
    <name evidence="2" type="ORF">BU26DRAFT_75936</name>
</gene>
<dbReference type="GeneID" id="54589646"/>
<protein>
    <submittedName>
        <fullName evidence="2">Uncharacterized protein</fullName>
    </submittedName>
</protein>
<dbReference type="AlphaFoldDB" id="A0A6A6I3J3"/>
<dbReference type="RefSeq" id="XP_033680059.1">
    <property type="nucleotide sequence ID" value="XM_033836316.1"/>
</dbReference>
<evidence type="ECO:0000256" key="1">
    <source>
        <dbReference type="SAM" id="MobiDB-lite"/>
    </source>
</evidence>
<organism evidence="2 3">
    <name type="scientific">Trematosphaeria pertusa</name>
    <dbReference type="NCBI Taxonomy" id="390896"/>
    <lineage>
        <taxon>Eukaryota</taxon>
        <taxon>Fungi</taxon>
        <taxon>Dikarya</taxon>
        <taxon>Ascomycota</taxon>
        <taxon>Pezizomycotina</taxon>
        <taxon>Dothideomycetes</taxon>
        <taxon>Pleosporomycetidae</taxon>
        <taxon>Pleosporales</taxon>
        <taxon>Massarineae</taxon>
        <taxon>Trematosphaeriaceae</taxon>
        <taxon>Trematosphaeria</taxon>
    </lineage>
</organism>
<evidence type="ECO:0000313" key="3">
    <source>
        <dbReference type="Proteomes" id="UP000800094"/>
    </source>
</evidence>
<accession>A0A6A6I3J3</accession>
<name>A0A6A6I3J3_9PLEO</name>